<organism evidence="1 2">
    <name type="scientific">Rotaria magnacalcarata</name>
    <dbReference type="NCBI Taxonomy" id="392030"/>
    <lineage>
        <taxon>Eukaryota</taxon>
        <taxon>Metazoa</taxon>
        <taxon>Spiralia</taxon>
        <taxon>Gnathifera</taxon>
        <taxon>Rotifera</taxon>
        <taxon>Eurotatoria</taxon>
        <taxon>Bdelloidea</taxon>
        <taxon>Philodinida</taxon>
        <taxon>Philodinidae</taxon>
        <taxon>Rotaria</taxon>
    </lineage>
</organism>
<evidence type="ECO:0000313" key="1">
    <source>
        <dbReference type="EMBL" id="CAF2065134.1"/>
    </source>
</evidence>
<proteinExistence type="predicted"/>
<dbReference type="AlphaFoldDB" id="A0A816QTX3"/>
<name>A0A816QTX3_9BILA</name>
<sequence length="336" mass="39252">MKCSEPSFLLIREKSCLQLDDGQFIIKIGLMNNLNYLLDLLKQQQQKKIMESSYIEAYPSLSFDFINKHPLLKSLILWYQQLGNDGGRKLTYEFIRLNLPSSLPSVTMLNTSISKSNAKISEAEFRFDQLQKHVDDHNLQYAFGSEDATSIIKKIKYDSITNTFNGFPTPLDRGVPIKEYYRTNSFDKLKFWFDSNDKSSLLNVHMIQPVPSTNQNIILRFFFGSLPNFQIHQHPQAFQIKTTSHWPWFYLREQQLLLFFQDATHLVTKWRNRLLSSAAELRLGNQFISINHLYDIIHNETYTKLDHGLTKSDINPKDRQNFSSCLKLTSPDCDDF</sequence>
<accession>A0A816QTX3</accession>
<comment type="caution">
    <text evidence="1">The sequence shown here is derived from an EMBL/GenBank/DDBJ whole genome shotgun (WGS) entry which is preliminary data.</text>
</comment>
<dbReference type="EMBL" id="CAJNRF010004893">
    <property type="protein sequence ID" value="CAF2065134.1"/>
    <property type="molecule type" value="Genomic_DNA"/>
</dbReference>
<evidence type="ECO:0000313" key="2">
    <source>
        <dbReference type="Proteomes" id="UP000663856"/>
    </source>
</evidence>
<dbReference type="Proteomes" id="UP000663856">
    <property type="component" value="Unassembled WGS sequence"/>
</dbReference>
<reference evidence="1" key="1">
    <citation type="submission" date="2021-02" db="EMBL/GenBank/DDBJ databases">
        <authorList>
            <person name="Nowell W R."/>
        </authorList>
    </citation>
    <scope>NUCLEOTIDE SEQUENCE</scope>
</reference>
<gene>
    <name evidence="1" type="ORF">WKI299_LOCUS12894</name>
</gene>
<protein>
    <submittedName>
        <fullName evidence="1">Uncharacterized protein</fullName>
    </submittedName>
</protein>